<sequence>MTNISVSIIIPCYNGSQHLAPAIQSVLDQQIANSQIIVVDDGSTDNSVEIASAFDHVQTIQQPNAGPAAARNRGISIAEGDFISFLDADDLYPKNKLKNQLDYLNKNPEIELVSGRIKCIGNNADHMFSKIYENSEEKTMLNFHLGAGLYRKHTIDKIGYFDEDLKYAEDVDHWFKIVEQGISYHFLPEVTLLHTRHENNMTNSSHAIQTPYLIRAVKKSMDRRKKLAKFEMPEFFKNTLSHRNK</sequence>
<feature type="domain" description="Glycosyltransferase 2-like" evidence="1">
    <location>
        <begin position="7"/>
        <end position="140"/>
    </location>
</feature>
<keyword evidence="3" id="KW-1185">Reference proteome</keyword>
<keyword evidence="2" id="KW-0328">Glycosyltransferase</keyword>
<evidence type="ECO:0000259" key="1">
    <source>
        <dbReference type="Pfam" id="PF00535"/>
    </source>
</evidence>
<dbReference type="InterPro" id="IPR029044">
    <property type="entry name" value="Nucleotide-diphossugar_trans"/>
</dbReference>
<dbReference type="PANTHER" id="PTHR22916">
    <property type="entry name" value="GLYCOSYLTRANSFERASE"/>
    <property type="match status" value="1"/>
</dbReference>
<dbReference type="PANTHER" id="PTHR22916:SF3">
    <property type="entry name" value="UDP-GLCNAC:BETAGAL BETA-1,3-N-ACETYLGLUCOSAMINYLTRANSFERASE-LIKE PROTEIN 1"/>
    <property type="match status" value="1"/>
</dbReference>
<evidence type="ECO:0000313" key="2">
    <source>
        <dbReference type="EMBL" id="UXP32661.1"/>
    </source>
</evidence>
<dbReference type="GO" id="GO:0016757">
    <property type="term" value="F:glycosyltransferase activity"/>
    <property type="evidence" value="ECO:0007669"/>
    <property type="project" value="UniProtKB-KW"/>
</dbReference>
<keyword evidence="2" id="KW-0808">Transferase</keyword>
<accession>A0ABY6CQ84</accession>
<gene>
    <name evidence="2" type="ORF">N6H18_01590</name>
</gene>
<reference evidence="2" key="1">
    <citation type="submission" date="2022-09" db="EMBL/GenBank/DDBJ databases">
        <title>Comparative genomics and taxonomic characterization of three novel marine species of genus Reichenbachiella exhibiting antioxidant and polysaccharide degradation activities.</title>
        <authorList>
            <person name="Muhammad N."/>
            <person name="Lee Y.-J."/>
            <person name="Ko J."/>
            <person name="Kim S.-G."/>
        </authorList>
    </citation>
    <scope>NUCLEOTIDE SEQUENCE</scope>
    <source>
        <strain evidence="2">BKB1-1</strain>
    </source>
</reference>
<dbReference type="Pfam" id="PF00535">
    <property type="entry name" value="Glycos_transf_2"/>
    <property type="match status" value="1"/>
</dbReference>
<dbReference type="SUPFAM" id="SSF53448">
    <property type="entry name" value="Nucleotide-diphospho-sugar transferases"/>
    <property type="match status" value="1"/>
</dbReference>
<evidence type="ECO:0000313" key="3">
    <source>
        <dbReference type="Proteomes" id="UP001065174"/>
    </source>
</evidence>
<dbReference type="Gene3D" id="3.90.550.10">
    <property type="entry name" value="Spore Coat Polysaccharide Biosynthesis Protein SpsA, Chain A"/>
    <property type="match status" value="1"/>
</dbReference>
<dbReference type="EMBL" id="CP106679">
    <property type="protein sequence ID" value="UXP32661.1"/>
    <property type="molecule type" value="Genomic_DNA"/>
</dbReference>
<organism evidence="2 3">
    <name type="scientific">Reichenbachiella agarivorans</name>
    <dbReference type="NCBI Taxonomy" id="2979464"/>
    <lineage>
        <taxon>Bacteria</taxon>
        <taxon>Pseudomonadati</taxon>
        <taxon>Bacteroidota</taxon>
        <taxon>Cytophagia</taxon>
        <taxon>Cytophagales</taxon>
        <taxon>Reichenbachiellaceae</taxon>
        <taxon>Reichenbachiella</taxon>
    </lineage>
</organism>
<protein>
    <submittedName>
        <fullName evidence="2">Glycosyltransferase</fullName>
        <ecNumber evidence="2">2.4.-.-</ecNumber>
    </submittedName>
</protein>
<dbReference type="InterPro" id="IPR001173">
    <property type="entry name" value="Glyco_trans_2-like"/>
</dbReference>
<name>A0ABY6CQ84_9BACT</name>
<dbReference type="Proteomes" id="UP001065174">
    <property type="component" value="Chromosome"/>
</dbReference>
<proteinExistence type="predicted"/>
<dbReference type="EC" id="2.4.-.-" evidence="2"/>
<dbReference type="RefSeq" id="WP_262310096.1">
    <property type="nucleotide sequence ID" value="NZ_CP106679.1"/>
</dbReference>